<keyword evidence="5" id="KW-1185">Reference proteome</keyword>
<accession>A0A8J5UUU7</accession>
<dbReference type="PROSITE" id="PS00061">
    <property type="entry name" value="ADH_SHORT"/>
    <property type="match status" value="1"/>
</dbReference>
<dbReference type="Pfam" id="PF13561">
    <property type="entry name" value="adh_short_C2"/>
    <property type="match status" value="1"/>
</dbReference>
<organism evidence="4 5">
    <name type="scientific">[Candida] subhashii</name>
    <dbReference type="NCBI Taxonomy" id="561895"/>
    <lineage>
        <taxon>Eukaryota</taxon>
        <taxon>Fungi</taxon>
        <taxon>Dikarya</taxon>
        <taxon>Ascomycota</taxon>
        <taxon>Saccharomycotina</taxon>
        <taxon>Pichiomycetes</taxon>
        <taxon>Debaryomycetaceae</taxon>
        <taxon>Spathaspora</taxon>
    </lineage>
</organism>
<evidence type="ECO:0000256" key="2">
    <source>
        <dbReference type="ARBA" id="ARBA00022857"/>
    </source>
</evidence>
<dbReference type="PANTHER" id="PTHR43618:SF2">
    <property type="entry name" value="CHAIN DEHYDROGENASE, PUTATIVE (AFU_ORTHOLOGUE AFUA_6G06930)-RELATED"/>
    <property type="match status" value="1"/>
</dbReference>
<dbReference type="OrthoDB" id="47007at2759"/>
<protein>
    <recommendedName>
        <fullName evidence="6">Granaticin polyketide synthase ketoacyl reductase 2</fullName>
    </recommendedName>
</protein>
<evidence type="ECO:0000256" key="1">
    <source>
        <dbReference type="ARBA" id="ARBA00006484"/>
    </source>
</evidence>
<dbReference type="GO" id="GO:0016491">
    <property type="term" value="F:oxidoreductase activity"/>
    <property type="evidence" value="ECO:0007669"/>
    <property type="project" value="UniProtKB-KW"/>
</dbReference>
<comment type="caution">
    <text evidence="4">The sequence shown here is derived from an EMBL/GenBank/DDBJ whole genome shotgun (WGS) entry which is preliminary data.</text>
</comment>
<dbReference type="InterPro" id="IPR052178">
    <property type="entry name" value="Sec_Metab_Biosynth_SDR"/>
</dbReference>
<dbReference type="AlphaFoldDB" id="A0A8J5UUU7"/>
<sequence length="251" mass="26968">MINLKGKTALITGGSAGLGASVARQLAAEGVNIAINYANSKEQRAEELVQELKSEHGIKSIAIQGDVFDTSNICKLVEETVEKLGGLDIVISNAGWTKMVPFENLEELDEEIWDGTFSANVKAHFFLFKAAKAIFDQNEEGGVFIASASVAGRIPYGSSIPYAVSKAALIHLVKALAKSQGPKCRVHAVCPGLLLTEWGKRFPQEKINRTKEMSPIKEITDVDECAVQFVTLCKLKTSTGSIIAMDAGISI</sequence>
<dbReference type="GeneID" id="73467134"/>
<dbReference type="RefSeq" id="XP_049266309.1">
    <property type="nucleotide sequence ID" value="XM_049407202.1"/>
</dbReference>
<dbReference type="InterPro" id="IPR020904">
    <property type="entry name" value="Sc_DH/Rdtase_CS"/>
</dbReference>
<proteinExistence type="inferred from homology"/>
<evidence type="ECO:0000313" key="5">
    <source>
        <dbReference type="Proteomes" id="UP000694255"/>
    </source>
</evidence>
<evidence type="ECO:0000256" key="3">
    <source>
        <dbReference type="ARBA" id="ARBA00023002"/>
    </source>
</evidence>
<dbReference type="PANTHER" id="PTHR43618">
    <property type="entry name" value="7-ALPHA-HYDROXYSTEROID DEHYDROGENASE"/>
    <property type="match status" value="1"/>
</dbReference>
<gene>
    <name evidence="4" type="ORF">J8A68_000333</name>
</gene>
<dbReference type="EMBL" id="JAGSYN010000043">
    <property type="protein sequence ID" value="KAG7666077.1"/>
    <property type="molecule type" value="Genomic_DNA"/>
</dbReference>
<evidence type="ECO:0000313" key="4">
    <source>
        <dbReference type="EMBL" id="KAG7666077.1"/>
    </source>
</evidence>
<dbReference type="Proteomes" id="UP000694255">
    <property type="component" value="Unassembled WGS sequence"/>
</dbReference>
<evidence type="ECO:0008006" key="6">
    <source>
        <dbReference type="Google" id="ProtNLM"/>
    </source>
</evidence>
<comment type="similarity">
    <text evidence="1">Belongs to the short-chain dehydrogenases/reductases (SDR) family.</text>
</comment>
<reference evidence="4 5" key="1">
    <citation type="journal article" date="2021" name="DNA Res.">
        <title>Genome analysis of Candida subhashii reveals its hybrid nature and dual mitochondrial genome conformations.</title>
        <authorList>
            <person name="Mixao V."/>
            <person name="Hegedusova E."/>
            <person name="Saus E."/>
            <person name="Pryszcz L.P."/>
            <person name="Cillingova A."/>
            <person name="Nosek J."/>
            <person name="Gabaldon T."/>
        </authorList>
    </citation>
    <scope>NUCLEOTIDE SEQUENCE [LARGE SCALE GENOMIC DNA]</scope>
    <source>
        <strain evidence="4 5">CBS 10753</strain>
    </source>
</reference>
<keyword evidence="2" id="KW-0521">NADP</keyword>
<name>A0A8J5UUU7_9ASCO</name>
<dbReference type="InterPro" id="IPR002347">
    <property type="entry name" value="SDR_fam"/>
</dbReference>
<keyword evidence="3" id="KW-0560">Oxidoreductase</keyword>